<proteinExistence type="predicted"/>
<organism evidence="3 4">
    <name type="scientific">Helicoverpa armigera</name>
    <name type="common">Cotton bollworm</name>
    <name type="synonym">Heliothis armigera</name>
    <dbReference type="NCBI Taxonomy" id="29058"/>
    <lineage>
        <taxon>Eukaryota</taxon>
        <taxon>Metazoa</taxon>
        <taxon>Ecdysozoa</taxon>
        <taxon>Arthropoda</taxon>
        <taxon>Hexapoda</taxon>
        <taxon>Insecta</taxon>
        <taxon>Pterygota</taxon>
        <taxon>Neoptera</taxon>
        <taxon>Endopterygota</taxon>
        <taxon>Lepidoptera</taxon>
        <taxon>Glossata</taxon>
        <taxon>Ditrysia</taxon>
        <taxon>Noctuoidea</taxon>
        <taxon>Noctuidae</taxon>
        <taxon>Heliothinae</taxon>
        <taxon>Helicoverpa</taxon>
    </lineage>
</organism>
<feature type="transmembrane region" description="Helical" evidence="2">
    <location>
        <begin position="173"/>
        <end position="203"/>
    </location>
</feature>
<feature type="compositionally biased region" description="Basic and acidic residues" evidence="1">
    <location>
        <begin position="29"/>
        <end position="45"/>
    </location>
</feature>
<sequence>MQKSPEFDFNKVLDQTLYTYMVENLPKHGERQDSHTSLSEHDEKPWSPAQEHGFVNKLRPMVVLIGVSTIIIGAVLLLVVLLIAGDYDKLYATEESRLISLMSFGGLVILVVSGMMLLTSLKLNKKRVMWYYILMSTALCVYIFVLSVMEIHFALLVLERDTYKVIQIENSHFLLSTACVVGIATMLGSVIHFVGNVTVFTYYNLKYIHPLLFNCRA</sequence>
<reference evidence="3 4" key="1">
    <citation type="journal article" date="2017" name="BMC Biol.">
        <title>Genomic innovations, transcriptional plasticity and gene loss underlying the evolution and divergence of two highly polyphagous and invasive Helicoverpa pest species.</title>
        <authorList>
            <person name="Pearce S.L."/>
            <person name="Clarke D.F."/>
            <person name="East P.D."/>
            <person name="Elfekih S."/>
            <person name="Gordon K.H."/>
            <person name="Jermiin L.S."/>
            <person name="McGaughran A."/>
            <person name="Oakeshott J.G."/>
            <person name="Papanikolaou A."/>
            <person name="Perera O.P."/>
            <person name="Rane R.V."/>
            <person name="Richards S."/>
            <person name="Tay W.T."/>
            <person name="Walsh T.K."/>
            <person name="Anderson A."/>
            <person name="Anderson C.J."/>
            <person name="Asgari S."/>
            <person name="Board P.G."/>
            <person name="Bretschneider A."/>
            <person name="Campbell P.M."/>
            <person name="Chertemps T."/>
            <person name="Christeller J.T."/>
            <person name="Coppin C.W."/>
            <person name="Downes S.J."/>
            <person name="Duan G."/>
            <person name="Farnsworth C.A."/>
            <person name="Good R.T."/>
            <person name="Han L.B."/>
            <person name="Han Y.C."/>
            <person name="Hatje K."/>
            <person name="Horne I."/>
            <person name="Huang Y.P."/>
            <person name="Hughes D.S."/>
            <person name="Jacquin-Joly E."/>
            <person name="James W."/>
            <person name="Jhangiani S."/>
            <person name="Kollmar M."/>
            <person name="Kuwar S.S."/>
            <person name="Li S."/>
            <person name="Liu N.Y."/>
            <person name="Maibeche M.T."/>
            <person name="Miller J.R."/>
            <person name="Montagne N."/>
            <person name="Perry T."/>
            <person name="Qu J."/>
            <person name="Song S.V."/>
            <person name="Sutton G.G."/>
            <person name="Vogel H."/>
            <person name="Walenz B.P."/>
            <person name="Xu W."/>
            <person name="Zhang H.J."/>
            <person name="Zou Z."/>
            <person name="Batterham P."/>
            <person name="Edwards O.R."/>
            <person name="Feyereisen R."/>
            <person name="Gibbs R.A."/>
            <person name="Heckel D.G."/>
            <person name="McGrath A."/>
            <person name="Robin C."/>
            <person name="Scherer S.E."/>
            <person name="Worley K.C."/>
            <person name="Wu Y.D."/>
        </authorList>
    </citation>
    <scope>NUCLEOTIDE SEQUENCE [LARGE SCALE GENOMIC DNA]</scope>
    <source>
        <strain evidence="3">Harm_GR_Male_#8</strain>
        <tissue evidence="3">Whole organism</tissue>
    </source>
</reference>
<evidence type="ECO:0000256" key="1">
    <source>
        <dbReference type="SAM" id="MobiDB-lite"/>
    </source>
</evidence>
<dbReference type="OrthoDB" id="7317873at2759"/>
<keyword evidence="2" id="KW-1133">Transmembrane helix</keyword>
<feature type="transmembrane region" description="Helical" evidence="2">
    <location>
        <begin position="130"/>
        <end position="153"/>
    </location>
</feature>
<feature type="region of interest" description="Disordered" evidence="1">
    <location>
        <begin position="29"/>
        <end position="48"/>
    </location>
</feature>
<name>A0A2W1BDH2_HELAM</name>
<dbReference type="AlphaFoldDB" id="A0A2W1BDH2"/>
<dbReference type="Proteomes" id="UP000249218">
    <property type="component" value="Unassembled WGS sequence"/>
</dbReference>
<evidence type="ECO:0000256" key="2">
    <source>
        <dbReference type="SAM" id="Phobius"/>
    </source>
</evidence>
<feature type="transmembrane region" description="Helical" evidence="2">
    <location>
        <begin position="97"/>
        <end position="118"/>
    </location>
</feature>
<protein>
    <submittedName>
        <fullName evidence="3">Uncharacterized protein</fullName>
    </submittedName>
</protein>
<evidence type="ECO:0000313" key="3">
    <source>
        <dbReference type="EMBL" id="PZC73269.1"/>
    </source>
</evidence>
<feature type="transmembrane region" description="Helical" evidence="2">
    <location>
        <begin position="62"/>
        <end position="85"/>
    </location>
</feature>
<keyword evidence="2" id="KW-0812">Transmembrane</keyword>
<accession>A0A2W1BDH2</accession>
<keyword evidence="2" id="KW-0472">Membrane</keyword>
<keyword evidence="4" id="KW-1185">Reference proteome</keyword>
<dbReference type="EMBL" id="KZ150116">
    <property type="protein sequence ID" value="PZC73269.1"/>
    <property type="molecule type" value="Genomic_DNA"/>
</dbReference>
<evidence type="ECO:0000313" key="4">
    <source>
        <dbReference type="Proteomes" id="UP000249218"/>
    </source>
</evidence>
<gene>
    <name evidence="3" type="primary">HaOG209737</name>
    <name evidence="3" type="ORF">B5X24_HaOG209737</name>
</gene>